<evidence type="ECO:0000313" key="2">
    <source>
        <dbReference type="EMBL" id="CAG8571624.1"/>
    </source>
</evidence>
<proteinExistence type="predicted"/>
<comment type="caution">
    <text evidence="2">The sequence shown here is derived from an EMBL/GenBank/DDBJ whole genome shotgun (WGS) entry which is preliminary data.</text>
</comment>
<feature type="compositionally biased region" description="Polar residues" evidence="1">
    <location>
        <begin position="1"/>
        <end position="40"/>
    </location>
</feature>
<name>A0A9N9G0X7_9GLOM</name>
<feature type="non-terminal residue" evidence="2">
    <location>
        <position position="1"/>
    </location>
</feature>
<dbReference type="EMBL" id="CAJVPV010004344">
    <property type="protein sequence ID" value="CAG8571624.1"/>
    <property type="molecule type" value="Genomic_DNA"/>
</dbReference>
<evidence type="ECO:0000256" key="1">
    <source>
        <dbReference type="SAM" id="MobiDB-lite"/>
    </source>
</evidence>
<reference evidence="2" key="1">
    <citation type="submission" date="2021-06" db="EMBL/GenBank/DDBJ databases">
        <authorList>
            <person name="Kallberg Y."/>
            <person name="Tangrot J."/>
            <person name="Rosling A."/>
        </authorList>
    </citation>
    <scope>NUCLEOTIDE SEQUENCE</scope>
    <source>
        <strain evidence="2">CL551</strain>
    </source>
</reference>
<dbReference type="AlphaFoldDB" id="A0A9N9G0X7"/>
<sequence>SQWKDTSISDNTSNYDVSDNAPNPDVSSNASNFDVYQDTKTQPEAKSPEDSQSEDANASKVIDEFLDEVHKKRVGDSIRQRKHEEKLQDQNPDISSIQVEKLFVREMIKLKYLN</sequence>
<accession>A0A9N9G0X7</accession>
<organism evidence="2 3">
    <name type="scientific">Acaulospora morrowiae</name>
    <dbReference type="NCBI Taxonomy" id="94023"/>
    <lineage>
        <taxon>Eukaryota</taxon>
        <taxon>Fungi</taxon>
        <taxon>Fungi incertae sedis</taxon>
        <taxon>Mucoromycota</taxon>
        <taxon>Glomeromycotina</taxon>
        <taxon>Glomeromycetes</taxon>
        <taxon>Diversisporales</taxon>
        <taxon>Acaulosporaceae</taxon>
        <taxon>Acaulospora</taxon>
    </lineage>
</organism>
<keyword evidence="3" id="KW-1185">Reference proteome</keyword>
<protein>
    <submittedName>
        <fullName evidence="2">17705_t:CDS:1</fullName>
    </submittedName>
</protein>
<feature type="region of interest" description="Disordered" evidence="1">
    <location>
        <begin position="1"/>
        <end position="61"/>
    </location>
</feature>
<evidence type="ECO:0000313" key="3">
    <source>
        <dbReference type="Proteomes" id="UP000789342"/>
    </source>
</evidence>
<gene>
    <name evidence="2" type="ORF">AMORRO_LOCUS6499</name>
</gene>
<dbReference type="Proteomes" id="UP000789342">
    <property type="component" value="Unassembled WGS sequence"/>
</dbReference>